<dbReference type="RefSeq" id="WP_289544550.1">
    <property type="nucleotide sequence ID" value="NZ_JAUDDZ010000003.1"/>
</dbReference>
<evidence type="ECO:0000256" key="4">
    <source>
        <dbReference type="ARBA" id="ARBA00022475"/>
    </source>
</evidence>
<evidence type="ECO:0000313" key="11">
    <source>
        <dbReference type="Proteomes" id="UP001529421"/>
    </source>
</evidence>
<feature type="transmembrane region" description="Helical" evidence="8">
    <location>
        <begin position="276"/>
        <end position="300"/>
    </location>
</feature>
<feature type="transmembrane region" description="Helical" evidence="8">
    <location>
        <begin position="59"/>
        <end position="79"/>
    </location>
</feature>
<feature type="domain" description="Major facilitator superfamily (MFS) profile" evidence="9">
    <location>
        <begin position="25"/>
        <end position="482"/>
    </location>
</feature>
<dbReference type="Gene3D" id="1.20.1720.10">
    <property type="entry name" value="Multidrug resistance protein D"/>
    <property type="match status" value="1"/>
</dbReference>
<feature type="transmembrane region" description="Helical" evidence="8">
    <location>
        <begin position="178"/>
        <end position="198"/>
    </location>
</feature>
<dbReference type="CDD" id="cd17321">
    <property type="entry name" value="MFS_MMR_MDR_like"/>
    <property type="match status" value="1"/>
</dbReference>
<organism evidence="10 11">
    <name type="scientific">Enorma phocaeensis</name>
    <dbReference type="NCBI Taxonomy" id="1871019"/>
    <lineage>
        <taxon>Bacteria</taxon>
        <taxon>Bacillati</taxon>
        <taxon>Actinomycetota</taxon>
        <taxon>Coriobacteriia</taxon>
        <taxon>Coriobacteriales</taxon>
        <taxon>Coriobacteriaceae</taxon>
        <taxon>Enorma</taxon>
    </lineage>
</organism>
<evidence type="ECO:0000256" key="8">
    <source>
        <dbReference type="SAM" id="Phobius"/>
    </source>
</evidence>
<gene>
    <name evidence="10" type="ORF">QUW28_03275</name>
</gene>
<name>A0ABT7V7R4_9ACTN</name>
<feature type="transmembrane region" description="Helical" evidence="8">
    <location>
        <begin position="306"/>
        <end position="331"/>
    </location>
</feature>
<comment type="caution">
    <text evidence="10">The sequence shown here is derived from an EMBL/GenBank/DDBJ whole genome shotgun (WGS) entry which is preliminary data.</text>
</comment>
<accession>A0ABT7V7R4</accession>
<dbReference type="InterPro" id="IPR036259">
    <property type="entry name" value="MFS_trans_sf"/>
</dbReference>
<dbReference type="InterPro" id="IPR011701">
    <property type="entry name" value="MFS"/>
</dbReference>
<dbReference type="PANTHER" id="PTHR42718:SF9">
    <property type="entry name" value="MAJOR FACILITATOR SUPERFAMILY MULTIDRUG TRANSPORTER MFSC"/>
    <property type="match status" value="1"/>
</dbReference>
<evidence type="ECO:0000256" key="2">
    <source>
        <dbReference type="ARBA" id="ARBA00008537"/>
    </source>
</evidence>
<dbReference type="Pfam" id="PF07690">
    <property type="entry name" value="MFS_1"/>
    <property type="match status" value="1"/>
</dbReference>
<dbReference type="Gene3D" id="1.20.1250.20">
    <property type="entry name" value="MFS general substrate transporter like domains"/>
    <property type="match status" value="1"/>
</dbReference>
<keyword evidence="11" id="KW-1185">Reference proteome</keyword>
<keyword evidence="3" id="KW-0813">Transport</keyword>
<dbReference type="SUPFAM" id="SSF103473">
    <property type="entry name" value="MFS general substrate transporter"/>
    <property type="match status" value="1"/>
</dbReference>
<comment type="similarity">
    <text evidence="2">Belongs to the major facilitator superfamily. EmrB family.</text>
</comment>
<dbReference type="PANTHER" id="PTHR42718">
    <property type="entry name" value="MAJOR FACILITATOR SUPERFAMILY MULTIDRUG TRANSPORTER MFSC"/>
    <property type="match status" value="1"/>
</dbReference>
<protein>
    <submittedName>
        <fullName evidence="10">MFS transporter</fullName>
    </submittedName>
</protein>
<feature type="transmembrane region" description="Helical" evidence="8">
    <location>
        <begin position="210"/>
        <end position="231"/>
    </location>
</feature>
<feature type="transmembrane region" description="Helical" evidence="8">
    <location>
        <begin position="24"/>
        <end position="47"/>
    </location>
</feature>
<comment type="subcellular location">
    <subcellularLocation>
        <location evidence="1">Cell membrane</location>
        <topology evidence="1">Multi-pass membrane protein</topology>
    </subcellularLocation>
</comment>
<dbReference type="InterPro" id="IPR020846">
    <property type="entry name" value="MFS_dom"/>
</dbReference>
<evidence type="ECO:0000256" key="3">
    <source>
        <dbReference type="ARBA" id="ARBA00022448"/>
    </source>
</evidence>
<feature type="transmembrane region" description="Helical" evidence="8">
    <location>
        <begin position="343"/>
        <end position="361"/>
    </location>
</feature>
<evidence type="ECO:0000259" key="9">
    <source>
        <dbReference type="PROSITE" id="PS50850"/>
    </source>
</evidence>
<reference evidence="11" key="1">
    <citation type="submission" date="2023-06" db="EMBL/GenBank/DDBJ databases">
        <title>Identification and characterization of horizontal gene transfer across gut microbiota members of farm animals based on homology search.</title>
        <authorList>
            <person name="Zeman M."/>
            <person name="Kubasova T."/>
            <person name="Jahodarova E."/>
            <person name="Nykrynova M."/>
            <person name="Rychlik I."/>
        </authorList>
    </citation>
    <scope>NUCLEOTIDE SEQUENCE [LARGE SCALE GENOMIC DNA]</scope>
    <source>
        <strain evidence="11">154_Feed</strain>
    </source>
</reference>
<keyword evidence="6 8" id="KW-1133">Transmembrane helix</keyword>
<dbReference type="PROSITE" id="PS50850">
    <property type="entry name" value="MFS"/>
    <property type="match status" value="1"/>
</dbReference>
<keyword evidence="7 8" id="KW-0472">Membrane</keyword>
<dbReference type="EMBL" id="JAUDDZ010000003">
    <property type="protein sequence ID" value="MDM8274528.1"/>
    <property type="molecule type" value="Genomic_DNA"/>
</dbReference>
<keyword evidence="5 8" id="KW-0812">Transmembrane</keyword>
<evidence type="ECO:0000256" key="7">
    <source>
        <dbReference type="ARBA" id="ARBA00023136"/>
    </source>
</evidence>
<dbReference type="Proteomes" id="UP001529421">
    <property type="component" value="Unassembled WGS sequence"/>
</dbReference>
<dbReference type="PRINTS" id="PR01036">
    <property type="entry name" value="TCRTETB"/>
</dbReference>
<dbReference type="InterPro" id="IPR004638">
    <property type="entry name" value="EmrB-like"/>
</dbReference>
<dbReference type="NCBIfam" id="TIGR00711">
    <property type="entry name" value="efflux_EmrB"/>
    <property type="match status" value="1"/>
</dbReference>
<evidence type="ECO:0000256" key="5">
    <source>
        <dbReference type="ARBA" id="ARBA00022692"/>
    </source>
</evidence>
<feature type="transmembrane region" description="Helical" evidence="8">
    <location>
        <begin position="148"/>
        <end position="172"/>
    </location>
</feature>
<evidence type="ECO:0000256" key="6">
    <source>
        <dbReference type="ARBA" id="ARBA00022989"/>
    </source>
</evidence>
<feature type="transmembrane region" description="Helical" evidence="8">
    <location>
        <begin position="454"/>
        <end position="472"/>
    </location>
</feature>
<feature type="transmembrane region" description="Helical" evidence="8">
    <location>
        <begin position="411"/>
        <end position="434"/>
    </location>
</feature>
<evidence type="ECO:0000313" key="10">
    <source>
        <dbReference type="EMBL" id="MDM8274528.1"/>
    </source>
</evidence>
<evidence type="ECO:0000256" key="1">
    <source>
        <dbReference type="ARBA" id="ARBA00004651"/>
    </source>
</evidence>
<feature type="transmembrane region" description="Helical" evidence="8">
    <location>
        <begin position="91"/>
        <end position="110"/>
    </location>
</feature>
<sequence length="494" mass="52147">MAETSTAAEAQDPALAPKRRGRGLVLAVILCMTFMEILDGTIVNVAMPSMQVELGVDMAQIQWVASIYSVVTCAALLVFGRLGDMFGKVRIFQIGVALFTMGSTLCALSGTLEMLVVSRAVQSLGGAASLANNQGIITETFPDSRGRALGLVATFTALGAMCGPTLGGLIVSVLPWEFIFIINIPIGIVSLLVGIKVLENRPPRHRPAFDALGAVLLVPSILLIFASITLLESGVDASKLIMLAVGAALLVAFVVVENHATSPLVTLGVFRDVRFVIDLVNMSLVFLAMSAFTFIFPYYLQEARGISAGVSGLIMACYPLVNSICGPISGAVSDKVGCERPTLVGQTIYTCGLTILGFLAVDTPLFMVIPCMMFTSLGSSIFQAPNNSLIMGHAPEGSLGFVGSLGNLMRYLGQSLGITIGSALLYGGMSSSIGYPVTSYVEGRPDVFMDGMRVAFHVLALIVGASVVLALVREWLNYRERRQSAGGARSARAR</sequence>
<proteinExistence type="inferred from homology"/>
<keyword evidence="4" id="KW-1003">Cell membrane</keyword>
<feature type="transmembrane region" description="Helical" evidence="8">
    <location>
        <begin position="237"/>
        <end position="256"/>
    </location>
</feature>